<evidence type="ECO:0000259" key="2">
    <source>
        <dbReference type="PROSITE" id="PS50110"/>
    </source>
</evidence>
<dbReference type="SUPFAM" id="SSF52172">
    <property type="entry name" value="CheY-like"/>
    <property type="match status" value="1"/>
</dbReference>
<feature type="domain" description="Response regulatory" evidence="2">
    <location>
        <begin position="5"/>
        <end position="133"/>
    </location>
</feature>
<feature type="modified residue" description="4-aspartylphosphate" evidence="1">
    <location>
        <position position="66"/>
    </location>
</feature>
<dbReference type="Gene3D" id="3.40.50.2300">
    <property type="match status" value="1"/>
</dbReference>
<protein>
    <submittedName>
        <fullName evidence="3">Two-component system response regulator</fullName>
    </submittedName>
</protein>
<keyword evidence="1" id="KW-0597">Phosphoprotein</keyword>
<dbReference type="InterPro" id="IPR052893">
    <property type="entry name" value="TCS_response_regulator"/>
</dbReference>
<organism evidence="3 4">
    <name type="scientific">Candidatus Abzuiibacterium crystallinum</name>
    <dbReference type="NCBI Taxonomy" id="1974748"/>
    <lineage>
        <taxon>Bacteria</taxon>
        <taxon>Pseudomonadati</taxon>
        <taxon>Candidatus Omnitrophota</taxon>
        <taxon>Candidatus Abzuiibacterium</taxon>
    </lineage>
</organism>
<reference evidence="3 4" key="1">
    <citation type="submission" date="2017-09" db="EMBL/GenBank/DDBJ databases">
        <title>Depth-based differentiation of microbial function through sediment-hosted aquifers and enrichment of novel symbionts in the deep terrestrial subsurface.</title>
        <authorList>
            <person name="Probst A.J."/>
            <person name="Ladd B."/>
            <person name="Jarett J.K."/>
            <person name="Geller-Mcgrath D.E."/>
            <person name="Sieber C.M."/>
            <person name="Emerson J.B."/>
            <person name="Anantharaman K."/>
            <person name="Thomas B.C."/>
            <person name="Malmstrom R."/>
            <person name="Stieglmeier M."/>
            <person name="Klingl A."/>
            <person name="Woyke T."/>
            <person name="Ryan C.M."/>
            <person name="Banfield J.F."/>
        </authorList>
    </citation>
    <scope>NUCLEOTIDE SEQUENCE [LARGE SCALE GENOMIC DNA]</scope>
    <source>
        <strain evidence="3">CG11_big_fil_rev_8_21_14_0_20_45_26</strain>
    </source>
</reference>
<gene>
    <name evidence="3" type="ORF">COV74_06445</name>
</gene>
<evidence type="ECO:0000313" key="4">
    <source>
        <dbReference type="Proteomes" id="UP000230859"/>
    </source>
</evidence>
<evidence type="ECO:0000256" key="1">
    <source>
        <dbReference type="PROSITE-ProRule" id="PRU00169"/>
    </source>
</evidence>
<dbReference type="GO" id="GO:0000160">
    <property type="term" value="P:phosphorelay signal transduction system"/>
    <property type="evidence" value="ECO:0007669"/>
    <property type="project" value="InterPro"/>
</dbReference>
<proteinExistence type="predicted"/>
<dbReference type="PANTHER" id="PTHR44520:SF1">
    <property type="entry name" value="TWO-COMPONENT SYSTEM REGULATORY PROTEIN"/>
    <property type="match status" value="1"/>
</dbReference>
<dbReference type="InterPro" id="IPR011006">
    <property type="entry name" value="CheY-like_superfamily"/>
</dbReference>
<name>A0A2H0LNI3_9BACT</name>
<dbReference type="SMART" id="SM00448">
    <property type="entry name" value="REC"/>
    <property type="match status" value="1"/>
</dbReference>
<dbReference type="PROSITE" id="PS50110">
    <property type="entry name" value="RESPONSE_REGULATORY"/>
    <property type="match status" value="1"/>
</dbReference>
<dbReference type="Proteomes" id="UP000230859">
    <property type="component" value="Unassembled WGS sequence"/>
</dbReference>
<dbReference type="EMBL" id="PCVY01000054">
    <property type="protein sequence ID" value="PIQ86002.1"/>
    <property type="molecule type" value="Genomic_DNA"/>
</dbReference>
<comment type="caution">
    <text evidence="3">The sequence shown here is derived from an EMBL/GenBank/DDBJ whole genome shotgun (WGS) entry which is preliminary data.</text>
</comment>
<accession>A0A2H0LNI3</accession>
<dbReference type="PANTHER" id="PTHR44520">
    <property type="entry name" value="RESPONSE REGULATOR RCP1-RELATED"/>
    <property type="match status" value="1"/>
</dbReference>
<dbReference type="AlphaFoldDB" id="A0A2H0LNI3"/>
<sequence>MFNKTVLVVERDPIEAKKILDFFKQNNFRNKIEVVHNKTEALDYIFATGPHKDRPDHEVPGLILLDLLTNMTKELKILKPLQWYLRTQTVPFIILTSSEEQEKEVIKFGFGAVGYIRKPLDFTHFIEVIQGLSIK</sequence>
<dbReference type="InterPro" id="IPR001789">
    <property type="entry name" value="Sig_transdc_resp-reg_receiver"/>
</dbReference>
<evidence type="ECO:0000313" key="3">
    <source>
        <dbReference type="EMBL" id="PIQ86002.1"/>
    </source>
</evidence>
<dbReference type="Pfam" id="PF00072">
    <property type="entry name" value="Response_reg"/>
    <property type="match status" value="1"/>
</dbReference>